<accession>A0A0K1PD74</accession>
<reference evidence="11 12" key="1">
    <citation type="submission" date="2015-08" db="EMBL/GenBank/DDBJ databases">
        <authorList>
            <person name="Babu N.S."/>
            <person name="Beckwith C.J."/>
            <person name="Beseler K.G."/>
            <person name="Brison A."/>
            <person name="Carone J.V."/>
            <person name="Caskin T.P."/>
            <person name="Diamond M."/>
            <person name="Durham M.E."/>
            <person name="Foxe J.M."/>
            <person name="Go M."/>
            <person name="Henderson B.A."/>
            <person name="Jones I.B."/>
            <person name="McGettigan J.A."/>
            <person name="Micheletti S.J."/>
            <person name="Nasrallah M.E."/>
            <person name="Ortiz D."/>
            <person name="Piller C.R."/>
            <person name="Privatt S.R."/>
            <person name="Schneider S.L."/>
            <person name="Sharp S."/>
            <person name="Smith T.C."/>
            <person name="Stanton J.D."/>
            <person name="Ullery H.E."/>
            <person name="Wilson R.J."/>
            <person name="Serrano M.G."/>
            <person name="Buck G."/>
            <person name="Lee V."/>
            <person name="Wang Y."/>
            <person name="Carvalho R."/>
            <person name="Voegtly L."/>
            <person name="Shi R."/>
            <person name="Duckworth R."/>
            <person name="Johnson A."/>
            <person name="Loviza R."/>
            <person name="Walstead R."/>
            <person name="Shah Z."/>
            <person name="Kiflezghi M."/>
            <person name="Wade K."/>
            <person name="Ball S.L."/>
            <person name="Bradley K.W."/>
            <person name="Asai D.J."/>
            <person name="Bowman C.A."/>
            <person name="Russell D.A."/>
            <person name="Pope W.H."/>
            <person name="Jacobs-Sera D."/>
            <person name="Hendrix R.W."/>
            <person name="Hatfull G.F."/>
        </authorList>
    </citation>
    <scope>NUCLEOTIDE SEQUENCE [LARGE SCALE GENOMIC DNA]</scope>
    <source>
        <strain evidence="11 12">DSM 27710</strain>
    </source>
</reference>
<protein>
    <submittedName>
        <fullName evidence="11">RNA polymerase sigma-54 factor RpoN</fullName>
    </submittedName>
</protein>
<dbReference type="AlphaFoldDB" id="A0A0K1PD74"/>
<comment type="similarity">
    <text evidence="1">Belongs to the sigma-54 factor family.</text>
</comment>
<dbReference type="InterPro" id="IPR000394">
    <property type="entry name" value="RNA_pol_sigma_54"/>
</dbReference>
<dbReference type="InterPro" id="IPR007634">
    <property type="entry name" value="RNA_pol_sigma_54_DNA-bd"/>
</dbReference>
<dbReference type="GO" id="GO:0006352">
    <property type="term" value="P:DNA-templated transcription initiation"/>
    <property type="evidence" value="ECO:0007669"/>
    <property type="project" value="InterPro"/>
</dbReference>
<keyword evidence="2" id="KW-0240">DNA-directed RNA polymerase</keyword>
<dbReference type="PANTHER" id="PTHR32248">
    <property type="entry name" value="RNA POLYMERASE SIGMA-54 FACTOR"/>
    <property type="match status" value="1"/>
</dbReference>
<sequence length="467" mass="51883">MSIELESKVRLDLLPPGPAPSPRIDLLRLSRRELASRIRDEVERNPLLEERTNTLEQDRHDAVRELSSIERFAAQEDAAAREPLSDPDWEDGVEELAEELLSSEGDPEQELSLLDHLVTQMRLTSFSPDEERVSKLILGNLDEDGYFRLEDVEGDPLIAVAGEAEVGLDVAAGALRKLQQLEPTGVCARDLEECLLLQARAWGEDRGLVGAIIRKHLPALEARGLRSIASDLDAELGEVIVAERIIAEMEPRPARAFLADESPFILPDVQVHRSGNEWIVTADDPLARIRISRRYRGSLRRESPAADFLRENLHAARALIDSVEGRQRILVRMVEAIARLRTELFERGPSAAVPLDARDVAAEVGLHPSTVLGAAAGKLVATPNGVLPLASFFAPPLDEGMAHVDEVTDELEQEILDLVSSEPPRRPYSDHQLVELLRVRRLEASRPLVSRCRELLGIPPTSERSRR</sequence>
<proteinExistence type="inferred from homology"/>
<name>A0A0K1PD74_9BACT</name>
<evidence type="ECO:0000313" key="11">
    <source>
        <dbReference type="EMBL" id="AKU91351.1"/>
    </source>
</evidence>
<dbReference type="PRINTS" id="PR00045">
    <property type="entry name" value="SIGMA54FCT"/>
</dbReference>
<keyword evidence="3" id="KW-0808">Transferase</keyword>
<evidence type="ECO:0000256" key="3">
    <source>
        <dbReference type="ARBA" id="ARBA00022679"/>
    </source>
</evidence>
<organism evidence="11 12">
    <name type="scientific">Vulgatibacter incomptus</name>
    <dbReference type="NCBI Taxonomy" id="1391653"/>
    <lineage>
        <taxon>Bacteria</taxon>
        <taxon>Pseudomonadati</taxon>
        <taxon>Myxococcota</taxon>
        <taxon>Myxococcia</taxon>
        <taxon>Myxococcales</taxon>
        <taxon>Cystobacterineae</taxon>
        <taxon>Vulgatibacteraceae</taxon>
        <taxon>Vulgatibacter</taxon>
    </lineage>
</organism>
<evidence type="ECO:0000256" key="4">
    <source>
        <dbReference type="ARBA" id="ARBA00022695"/>
    </source>
</evidence>
<dbReference type="GO" id="GO:0003677">
    <property type="term" value="F:DNA binding"/>
    <property type="evidence" value="ECO:0007669"/>
    <property type="project" value="UniProtKB-KW"/>
</dbReference>
<dbReference type="PANTHER" id="PTHR32248:SF4">
    <property type="entry name" value="RNA POLYMERASE SIGMA-54 FACTOR"/>
    <property type="match status" value="1"/>
</dbReference>
<dbReference type="KEGG" id="vin:AKJ08_1738"/>
<keyword evidence="8" id="KW-0804">Transcription</keyword>
<dbReference type="STRING" id="1391653.AKJ08_1738"/>
<dbReference type="Pfam" id="PF04552">
    <property type="entry name" value="Sigma54_DBD"/>
    <property type="match status" value="1"/>
</dbReference>
<evidence type="ECO:0000256" key="2">
    <source>
        <dbReference type="ARBA" id="ARBA00022478"/>
    </source>
</evidence>
<dbReference type="RefSeq" id="WP_050725674.1">
    <property type="nucleotide sequence ID" value="NZ_CP012332.1"/>
</dbReference>
<dbReference type="OrthoDB" id="9814402at2"/>
<dbReference type="Gene3D" id="1.10.10.1330">
    <property type="entry name" value="RNA polymerase sigma-54 factor, core-binding domain"/>
    <property type="match status" value="1"/>
</dbReference>
<dbReference type="GO" id="GO:0001216">
    <property type="term" value="F:DNA-binding transcription activator activity"/>
    <property type="evidence" value="ECO:0007669"/>
    <property type="project" value="InterPro"/>
</dbReference>
<dbReference type="InterPro" id="IPR007046">
    <property type="entry name" value="RNA_pol_sigma_54_core-bd"/>
</dbReference>
<keyword evidence="6" id="KW-0731">Sigma factor</keyword>
<dbReference type="EMBL" id="CP012332">
    <property type="protein sequence ID" value="AKU91351.1"/>
    <property type="molecule type" value="Genomic_DNA"/>
</dbReference>
<evidence type="ECO:0000256" key="1">
    <source>
        <dbReference type="ARBA" id="ARBA00008798"/>
    </source>
</evidence>
<evidence type="ECO:0000256" key="6">
    <source>
        <dbReference type="ARBA" id="ARBA00023082"/>
    </source>
</evidence>
<dbReference type="GO" id="GO:0016987">
    <property type="term" value="F:sigma factor activity"/>
    <property type="evidence" value="ECO:0007669"/>
    <property type="project" value="UniProtKB-KW"/>
</dbReference>
<dbReference type="Pfam" id="PF04963">
    <property type="entry name" value="Sigma54_CBD"/>
    <property type="match status" value="1"/>
</dbReference>
<evidence type="ECO:0000313" key="12">
    <source>
        <dbReference type="Proteomes" id="UP000055590"/>
    </source>
</evidence>
<keyword evidence="5" id="KW-0805">Transcription regulation</keyword>
<evidence type="ECO:0000259" key="9">
    <source>
        <dbReference type="Pfam" id="PF04552"/>
    </source>
</evidence>
<dbReference type="PROSITE" id="PS50044">
    <property type="entry name" value="SIGMA54_3"/>
    <property type="match status" value="1"/>
</dbReference>
<evidence type="ECO:0000256" key="8">
    <source>
        <dbReference type="ARBA" id="ARBA00023163"/>
    </source>
</evidence>
<keyword evidence="4" id="KW-0548">Nucleotidyltransferase</keyword>
<gene>
    <name evidence="11" type="ORF">AKJ08_1738</name>
</gene>
<evidence type="ECO:0000256" key="5">
    <source>
        <dbReference type="ARBA" id="ARBA00023015"/>
    </source>
</evidence>
<feature type="domain" description="RNA polymerase sigma factor 54 DNA-binding" evidence="9">
    <location>
        <begin position="308"/>
        <end position="466"/>
    </location>
</feature>
<dbReference type="Gene3D" id="1.10.10.60">
    <property type="entry name" value="Homeodomain-like"/>
    <property type="match status" value="1"/>
</dbReference>
<feature type="domain" description="RNA polymerase sigma factor 54 core-binding" evidence="10">
    <location>
        <begin position="109"/>
        <end position="295"/>
    </location>
</feature>
<dbReference type="GO" id="GO:0000428">
    <property type="term" value="C:DNA-directed RNA polymerase complex"/>
    <property type="evidence" value="ECO:0007669"/>
    <property type="project" value="UniProtKB-KW"/>
</dbReference>
<dbReference type="InterPro" id="IPR038709">
    <property type="entry name" value="RpoN_core-bd_sf"/>
</dbReference>
<evidence type="ECO:0000259" key="10">
    <source>
        <dbReference type="Pfam" id="PF04963"/>
    </source>
</evidence>
<keyword evidence="12" id="KW-1185">Reference proteome</keyword>
<keyword evidence="7" id="KW-0238">DNA-binding</keyword>
<evidence type="ECO:0000256" key="7">
    <source>
        <dbReference type="ARBA" id="ARBA00023125"/>
    </source>
</evidence>
<dbReference type="Proteomes" id="UP000055590">
    <property type="component" value="Chromosome"/>
</dbReference>
<dbReference type="Pfam" id="PF00309">
    <property type="entry name" value="Sigma54_AID"/>
    <property type="match status" value="1"/>
</dbReference>
<dbReference type="GO" id="GO:0016779">
    <property type="term" value="F:nucleotidyltransferase activity"/>
    <property type="evidence" value="ECO:0007669"/>
    <property type="project" value="UniProtKB-KW"/>
</dbReference>
<dbReference type="PIRSF" id="PIRSF000774">
    <property type="entry name" value="RpoN"/>
    <property type="match status" value="1"/>
</dbReference>